<dbReference type="GO" id="GO:0016887">
    <property type="term" value="F:ATP hydrolysis activity"/>
    <property type="evidence" value="ECO:0007669"/>
    <property type="project" value="InterPro"/>
</dbReference>
<organism evidence="4">
    <name type="scientific">bioreactor metagenome</name>
    <dbReference type="NCBI Taxonomy" id="1076179"/>
    <lineage>
        <taxon>unclassified sequences</taxon>
        <taxon>metagenomes</taxon>
        <taxon>ecological metagenomes</taxon>
    </lineage>
</organism>
<accession>A0A644WD46</accession>
<dbReference type="PANTHER" id="PTHR43582:SF2">
    <property type="entry name" value="LINEARMYCIN RESISTANCE ATP-BINDING PROTEIN LNRL"/>
    <property type="match status" value="1"/>
</dbReference>
<dbReference type="Gene3D" id="3.40.50.300">
    <property type="entry name" value="P-loop containing nucleotide triphosphate hydrolases"/>
    <property type="match status" value="1"/>
</dbReference>
<comment type="caution">
    <text evidence="4">The sequence shown here is derived from an EMBL/GenBank/DDBJ whole genome shotgun (WGS) entry which is preliminary data.</text>
</comment>
<dbReference type="InterPro" id="IPR003439">
    <property type="entry name" value="ABC_transporter-like_ATP-bd"/>
</dbReference>
<dbReference type="PROSITE" id="PS50893">
    <property type="entry name" value="ABC_TRANSPORTER_2"/>
    <property type="match status" value="1"/>
</dbReference>
<feature type="domain" description="ABC transporter" evidence="3">
    <location>
        <begin position="4"/>
        <end position="234"/>
    </location>
</feature>
<evidence type="ECO:0000256" key="2">
    <source>
        <dbReference type="ARBA" id="ARBA00022840"/>
    </source>
</evidence>
<keyword evidence="1" id="KW-0547">Nucleotide-binding</keyword>
<reference evidence="4" key="1">
    <citation type="submission" date="2019-08" db="EMBL/GenBank/DDBJ databases">
        <authorList>
            <person name="Kucharzyk K."/>
            <person name="Murdoch R.W."/>
            <person name="Higgins S."/>
            <person name="Loffler F."/>
        </authorList>
    </citation>
    <scope>NUCLEOTIDE SEQUENCE</scope>
</reference>
<protein>
    <submittedName>
        <fullName evidence="4">Daunorubicin/doxorubicin resistance ATP-binding protein DrrA</fullName>
        <ecNumber evidence="4">3.6.3.-</ecNumber>
    </submittedName>
</protein>
<dbReference type="Pfam" id="PF00005">
    <property type="entry name" value="ABC_tran"/>
    <property type="match status" value="1"/>
</dbReference>
<keyword evidence="2 4" id="KW-0067">ATP-binding</keyword>
<dbReference type="EC" id="3.6.3.-" evidence="4"/>
<evidence type="ECO:0000256" key="1">
    <source>
        <dbReference type="ARBA" id="ARBA00022741"/>
    </source>
</evidence>
<dbReference type="GO" id="GO:0005524">
    <property type="term" value="F:ATP binding"/>
    <property type="evidence" value="ECO:0007669"/>
    <property type="project" value="UniProtKB-KW"/>
</dbReference>
<dbReference type="InterPro" id="IPR027417">
    <property type="entry name" value="P-loop_NTPase"/>
</dbReference>
<dbReference type="EMBL" id="VSSQ01000718">
    <property type="protein sequence ID" value="MPM00264.1"/>
    <property type="molecule type" value="Genomic_DNA"/>
</dbReference>
<gene>
    <name evidence="4" type="primary">drrA_12</name>
    <name evidence="4" type="ORF">SDC9_46487</name>
</gene>
<dbReference type="SUPFAM" id="SSF52540">
    <property type="entry name" value="P-loop containing nucleoside triphosphate hydrolases"/>
    <property type="match status" value="1"/>
</dbReference>
<evidence type="ECO:0000313" key="4">
    <source>
        <dbReference type="EMBL" id="MPM00264.1"/>
    </source>
</evidence>
<proteinExistence type="predicted"/>
<dbReference type="PANTHER" id="PTHR43582">
    <property type="entry name" value="LINEARMYCIN RESISTANCE ATP-BINDING PROTEIN LNRL"/>
    <property type="match status" value="1"/>
</dbReference>
<dbReference type="InterPro" id="IPR017871">
    <property type="entry name" value="ABC_transporter-like_CS"/>
</dbReference>
<dbReference type="InterPro" id="IPR003593">
    <property type="entry name" value="AAA+_ATPase"/>
</dbReference>
<dbReference type="AlphaFoldDB" id="A0A644WD46"/>
<dbReference type="SMART" id="SM00382">
    <property type="entry name" value="AAA"/>
    <property type="match status" value="1"/>
</dbReference>
<keyword evidence="4" id="KW-0378">Hydrolase</keyword>
<name>A0A644WD46_9ZZZZ</name>
<evidence type="ECO:0000259" key="3">
    <source>
        <dbReference type="PROSITE" id="PS50893"/>
    </source>
</evidence>
<sequence>MKVIEIKDLVKKYDDNIAVDNINLNIEEGEIYGILGPNGAGKSTTISIVCSLLHPTFGEVKILGENIKKNALKVKKHLGLVPQSIAVYSDFTAYENVKFFGELYGLRGSQLKESIEKALEFTGLLEVKNKRAKEFSGGMLRRLNIACAIIHNPKILIMDEPTVGIDPQSRNHIIQAVKELNKRGTTIVYTTHYMEEAEALCSKIAIIDKGKIIVEGSKEELKDIVSDKRILNIGINDIYKVNIEALKNIEGVLDISIDNNNLIITSSKEVNNLDKIIKIVCDQELKITDLGFNEVTLETVFLSLTGKKLRD</sequence>
<dbReference type="PROSITE" id="PS00211">
    <property type="entry name" value="ABC_TRANSPORTER_1"/>
    <property type="match status" value="1"/>
</dbReference>